<dbReference type="InterPro" id="IPR005119">
    <property type="entry name" value="LysR_subst-bd"/>
</dbReference>
<dbReference type="PANTHER" id="PTHR30126:SF40">
    <property type="entry name" value="HTH-TYPE TRANSCRIPTIONAL REGULATOR GLTR"/>
    <property type="match status" value="1"/>
</dbReference>
<keyword evidence="4" id="KW-0804">Transcription</keyword>
<dbReference type="SUPFAM" id="SSF46785">
    <property type="entry name" value="Winged helix' DNA-binding domain"/>
    <property type="match status" value="1"/>
</dbReference>
<dbReference type="EMBL" id="BAVZ01000008">
    <property type="protein sequence ID" value="GAF08821.1"/>
    <property type="molecule type" value="Genomic_DNA"/>
</dbReference>
<dbReference type="GO" id="GO:0003700">
    <property type="term" value="F:DNA-binding transcription factor activity"/>
    <property type="evidence" value="ECO:0007669"/>
    <property type="project" value="InterPro"/>
</dbReference>
<dbReference type="InterPro" id="IPR000847">
    <property type="entry name" value="LysR_HTH_N"/>
</dbReference>
<dbReference type="Proteomes" id="UP000019364">
    <property type="component" value="Unassembled WGS sequence"/>
</dbReference>
<dbReference type="AlphaFoldDB" id="W7YW17"/>
<evidence type="ECO:0000259" key="5">
    <source>
        <dbReference type="PROSITE" id="PS50931"/>
    </source>
</evidence>
<dbReference type="RefSeq" id="WP_036649611.1">
    <property type="nucleotide sequence ID" value="NZ_BAVZ01000008.1"/>
</dbReference>
<keyword evidence="3" id="KW-0238">DNA-binding</keyword>
<evidence type="ECO:0000313" key="7">
    <source>
        <dbReference type="Proteomes" id="UP000019364"/>
    </source>
</evidence>
<dbReference type="Gene3D" id="1.10.10.10">
    <property type="entry name" value="Winged helix-like DNA-binding domain superfamily/Winged helix DNA-binding domain"/>
    <property type="match status" value="1"/>
</dbReference>
<evidence type="ECO:0000256" key="2">
    <source>
        <dbReference type="ARBA" id="ARBA00023015"/>
    </source>
</evidence>
<evidence type="ECO:0000256" key="4">
    <source>
        <dbReference type="ARBA" id="ARBA00023163"/>
    </source>
</evidence>
<dbReference type="InterPro" id="IPR036388">
    <property type="entry name" value="WH-like_DNA-bd_sf"/>
</dbReference>
<evidence type="ECO:0000256" key="3">
    <source>
        <dbReference type="ARBA" id="ARBA00023125"/>
    </source>
</evidence>
<comment type="similarity">
    <text evidence="1">Belongs to the LysR transcriptional regulatory family.</text>
</comment>
<dbReference type="Pfam" id="PF03466">
    <property type="entry name" value="LysR_substrate"/>
    <property type="match status" value="1"/>
</dbReference>
<sequence length="286" mass="32469">MELSDINIVIEVAKSGKISHAAKKLNYAQSNVTARIKKLEKEYHVQLFNRYPKGVVMTEKGEQFVDYAIKIRNILDDLKSEMHDDGEPSGDLKIGIVETAASSKFMDILNEYQVMYPDVSISLINATSPKLLKKVQDHEINGAFISGNFNECGLKVEYQMEDTVHLISKRTEVPPESLCKVSWAVFPKGCPFRKITEEFLEEENLSAKNIIEVSTLDNLLSCVKSGIAYTIMPKTVINKESDEFSVYNLSEKFSNTTTKFVRCNDRYVSNSYNKFVELLNTKCINF</sequence>
<protein>
    <submittedName>
        <fullName evidence="6">Transcriptional regulator</fullName>
    </submittedName>
</protein>
<gene>
    <name evidence="6" type="ORF">JCM16418_2928</name>
</gene>
<dbReference type="PRINTS" id="PR00039">
    <property type="entry name" value="HTHLYSR"/>
</dbReference>
<dbReference type="STRING" id="1236976.JCM16418_2928"/>
<dbReference type="eggNOG" id="COG0583">
    <property type="taxonomic scope" value="Bacteria"/>
</dbReference>
<keyword evidence="7" id="KW-1185">Reference proteome</keyword>
<dbReference type="Pfam" id="PF00126">
    <property type="entry name" value="HTH_1"/>
    <property type="match status" value="1"/>
</dbReference>
<feature type="domain" description="HTH lysR-type" evidence="5">
    <location>
        <begin position="1"/>
        <end position="58"/>
    </location>
</feature>
<dbReference type="PANTHER" id="PTHR30126">
    <property type="entry name" value="HTH-TYPE TRANSCRIPTIONAL REGULATOR"/>
    <property type="match status" value="1"/>
</dbReference>
<name>W7YW17_9BACL</name>
<dbReference type="PROSITE" id="PS50931">
    <property type="entry name" value="HTH_LYSR"/>
    <property type="match status" value="1"/>
</dbReference>
<reference evidence="6 7" key="1">
    <citation type="journal article" date="2014" name="Genome Announc.">
        <title>Draft Genome Sequence of Paenibacillus pini JCM 16418T, Isolated from the Rhizosphere of Pine Tree.</title>
        <authorList>
            <person name="Yuki M."/>
            <person name="Oshima K."/>
            <person name="Suda W."/>
            <person name="Oshida Y."/>
            <person name="Kitamura K."/>
            <person name="Iida Y."/>
            <person name="Hattori M."/>
            <person name="Ohkuma M."/>
        </authorList>
    </citation>
    <scope>NUCLEOTIDE SEQUENCE [LARGE SCALE GENOMIC DNA]</scope>
    <source>
        <strain evidence="6 7">JCM 16418</strain>
    </source>
</reference>
<dbReference type="SUPFAM" id="SSF53850">
    <property type="entry name" value="Periplasmic binding protein-like II"/>
    <property type="match status" value="1"/>
</dbReference>
<dbReference type="OrthoDB" id="8479357at2"/>
<dbReference type="GO" id="GO:0000976">
    <property type="term" value="F:transcription cis-regulatory region binding"/>
    <property type="evidence" value="ECO:0007669"/>
    <property type="project" value="TreeGrafter"/>
</dbReference>
<comment type="caution">
    <text evidence="6">The sequence shown here is derived from an EMBL/GenBank/DDBJ whole genome shotgun (WGS) entry which is preliminary data.</text>
</comment>
<accession>W7YW17</accession>
<dbReference type="Gene3D" id="3.40.190.290">
    <property type="match status" value="1"/>
</dbReference>
<evidence type="ECO:0000256" key="1">
    <source>
        <dbReference type="ARBA" id="ARBA00009437"/>
    </source>
</evidence>
<organism evidence="6 7">
    <name type="scientific">Paenibacillus pini JCM 16418</name>
    <dbReference type="NCBI Taxonomy" id="1236976"/>
    <lineage>
        <taxon>Bacteria</taxon>
        <taxon>Bacillati</taxon>
        <taxon>Bacillota</taxon>
        <taxon>Bacilli</taxon>
        <taxon>Bacillales</taxon>
        <taxon>Paenibacillaceae</taxon>
        <taxon>Paenibacillus</taxon>
    </lineage>
</organism>
<dbReference type="InterPro" id="IPR036390">
    <property type="entry name" value="WH_DNA-bd_sf"/>
</dbReference>
<evidence type="ECO:0000313" key="6">
    <source>
        <dbReference type="EMBL" id="GAF08821.1"/>
    </source>
</evidence>
<keyword evidence="2" id="KW-0805">Transcription regulation</keyword>
<proteinExistence type="inferred from homology"/>